<evidence type="ECO:0000313" key="1">
    <source>
        <dbReference type="EMBL" id="CAD5210444.1"/>
    </source>
</evidence>
<sequence>MESERKRKHVQAFCHSVDVSPANKAVKLQSAAQVKTKFKKGDMKMSLARIKATNEGIALNDKLLSFSDLKPHCVEMLIKYMNEKSIVRMALVNKKHFHTVRYCFRSKPCINFCPNKCLQCLSREPCFDATRGCGHKTINKIDNWMSLLRLGILTPSTIHISSPIRPRNVRVSMHGVKKIIKNLKSPIYRIFLDVSKESSYQKPLQDILERNKDTIELIHIKNSTKDKTKLYFRQFADYYRFGDDLWLCQTYRQRDPEPLKEQNPADNSVKA</sequence>
<reference evidence="1" key="1">
    <citation type="submission" date="2020-09" db="EMBL/GenBank/DDBJ databases">
        <authorList>
            <person name="Kikuchi T."/>
        </authorList>
    </citation>
    <scope>NUCLEOTIDE SEQUENCE</scope>
    <source>
        <strain evidence="1">SH1</strain>
    </source>
</reference>
<gene>
    <name evidence="1" type="ORF">BOKJ2_LOCUS3197</name>
</gene>
<dbReference type="OrthoDB" id="5901941at2759"/>
<dbReference type="Proteomes" id="UP000614601">
    <property type="component" value="Unassembled WGS sequence"/>
</dbReference>
<dbReference type="AlphaFoldDB" id="A0A811K4V0"/>
<organism evidence="1 2">
    <name type="scientific">Bursaphelenchus okinawaensis</name>
    <dbReference type="NCBI Taxonomy" id="465554"/>
    <lineage>
        <taxon>Eukaryota</taxon>
        <taxon>Metazoa</taxon>
        <taxon>Ecdysozoa</taxon>
        <taxon>Nematoda</taxon>
        <taxon>Chromadorea</taxon>
        <taxon>Rhabditida</taxon>
        <taxon>Tylenchina</taxon>
        <taxon>Tylenchomorpha</taxon>
        <taxon>Aphelenchoidea</taxon>
        <taxon>Aphelenchoididae</taxon>
        <taxon>Bursaphelenchus</taxon>
    </lineage>
</organism>
<proteinExistence type="predicted"/>
<evidence type="ECO:0000313" key="2">
    <source>
        <dbReference type="Proteomes" id="UP000614601"/>
    </source>
</evidence>
<dbReference type="EMBL" id="CAJFDH010000002">
    <property type="protein sequence ID" value="CAD5210444.1"/>
    <property type="molecule type" value="Genomic_DNA"/>
</dbReference>
<comment type="caution">
    <text evidence="1">The sequence shown here is derived from an EMBL/GenBank/DDBJ whole genome shotgun (WGS) entry which is preliminary data.</text>
</comment>
<keyword evidence="2" id="KW-1185">Reference proteome</keyword>
<name>A0A811K4V0_9BILA</name>
<dbReference type="Proteomes" id="UP000783686">
    <property type="component" value="Unassembled WGS sequence"/>
</dbReference>
<dbReference type="EMBL" id="CAJFCW020000002">
    <property type="protein sequence ID" value="CAG9091374.1"/>
    <property type="molecule type" value="Genomic_DNA"/>
</dbReference>
<accession>A0A811K4V0</accession>
<protein>
    <submittedName>
        <fullName evidence="1">Uncharacterized protein</fullName>
    </submittedName>
</protein>